<keyword evidence="2" id="KW-1185">Reference proteome</keyword>
<comment type="caution">
    <text evidence="1">The sequence shown here is derived from an EMBL/GenBank/DDBJ whole genome shotgun (WGS) entry which is preliminary data.</text>
</comment>
<proteinExistence type="predicted"/>
<dbReference type="Proteomes" id="UP001054889">
    <property type="component" value="Unassembled WGS sequence"/>
</dbReference>
<reference evidence="1" key="1">
    <citation type="journal article" date="2018" name="DNA Res.">
        <title>Multiple hybrid de novo genome assembly of finger millet, an orphan allotetraploid crop.</title>
        <authorList>
            <person name="Hatakeyama M."/>
            <person name="Aluri S."/>
            <person name="Balachadran M.T."/>
            <person name="Sivarajan S.R."/>
            <person name="Patrignani A."/>
            <person name="Gruter S."/>
            <person name="Poveda L."/>
            <person name="Shimizu-Inatsugi R."/>
            <person name="Baeten J."/>
            <person name="Francoijs K.J."/>
            <person name="Nataraja K.N."/>
            <person name="Reddy Y.A.N."/>
            <person name="Phadnis S."/>
            <person name="Ravikumar R.L."/>
            <person name="Schlapbach R."/>
            <person name="Sreeman S.M."/>
            <person name="Shimizu K.K."/>
        </authorList>
    </citation>
    <scope>NUCLEOTIDE SEQUENCE</scope>
</reference>
<accession>A0AAV5EQ03</accession>
<evidence type="ECO:0000313" key="1">
    <source>
        <dbReference type="EMBL" id="GJN24651.1"/>
    </source>
</evidence>
<reference evidence="1" key="2">
    <citation type="submission" date="2021-12" db="EMBL/GenBank/DDBJ databases">
        <title>Resequencing data analysis of finger millet.</title>
        <authorList>
            <person name="Hatakeyama M."/>
            <person name="Aluri S."/>
            <person name="Balachadran M.T."/>
            <person name="Sivarajan S.R."/>
            <person name="Poveda L."/>
            <person name="Shimizu-Inatsugi R."/>
            <person name="Schlapbach R."/>
            <person name="Sreeman S.M."/>
            <person name="Shimizu K.K."/>
        </authorList>
    </citation>
    <scope>NUCLEOTIDE SEQUENCE</scope>
</reference>
<name>A0AAV5EQ03_ELECO</name>
<dbReference type="EMBL" id="BQKI01000077">
    <property type="protein sequence ID" value="GJN24651.1"/>
    <property type="molecule type" value="Genomic_DNA"/>
</dbReference>
<sequence length="364" mass="39969">MLVKKALSNHLLLLECHRTKPPLPRVCVSVHHHPLDLSHRTMVASRHHSSGHLSNTSGNRLTLGRHEDHLLPCLNVILKPEQPRNHELSTITDRIHSRVLHNKPLVASKQHLQRHDNTPQVTLVLVVVKRPHGVHHIVHGHHVILLPEDPRPDTAQLLHMRTDAKQQPEVDAERTDICARLARDPEHGEVTVRVVLQELALVDGPHPELAFDRGDERRALEHGTRERLERACHPRRIRHGGVEPRDADVLLPGALLRLDEAGGAVDADDEVARDLGVEGAAVAGLLGAEDALDPGHHLVGGRVGGLVEVDDAVAEVLGERALQRRVARGERGVVAGADVEAVVVLQEERPGGGVERRHQGLGLD</sequence>
<evidence type="ECO:0000313" key="2">
    <source>
        <dbReference type="Proteomes" id="UP001054889"/>
    </source>
</evidence>
<gene>
    <name evidence="1" type="primary">gb12403</name>
    <name evidence="1" type="ORF">PR202_gb12403</name>
</gene>
<dbReference type="AlphaFoldDB" id="A0AAV5EQ03"/>
<protein>
    <submittedName>
        <fullName evidence="1">Uncharacterized protein</fullName>
    </submittedName>
</protein>
<organism evidence="1 2">
    <name type="scientific">Eleusine coracana subsp. coracana</name>
    <dbReference type="NCBI Taxonomy" id="191504"/>
    <lineage>
        <taxon>Eukaryota</taxon>
        <taxon>Viridiplantae</taxon>
        <taxon>Streptophyta</taxon>
        <taxon>Embryophyta</taxon>
        <taxon>Tracheophyta</taxon>
        <taxon>Spermatophyta</taxon>
        <taxon>Magnoliopsida</taxon>
        <taxon>Liliopsida</taxon>
        <taxon>Poales</taxon>
        <taxon>Poaceae</taxon>
        <taxon>PACMAD clade</taxon>
        <taxon>Chloridoideae</taxon>
        <taxon>Cynodonteae</taxon>
        <taxon>Eleusininae</taxon>
        <taxon>Eleusine</taxon>
    </lineage>
</organism>